<feature type="transmembrane region" description="Helical" evidence="5">
    <location>
        <begin position="12"/>
        <end position="28"/>
    </location>
</feature>
<evidence type="ECO:0000256" key="3">
    <source>
        <dbReference type="ARBA" id="ARBA00022989"/>
    </source>
</evidence>
<proteinExistence type="predicted"/>
<evidence type="ECO:0000256" key="5">
    <source>
        <dbReference type="SAM" id="Phobius"/>
    </source>
</evidence>
<name>W0RJC6_9BACT</name>
<dbReference type="STRING" id="861299.J421_3339"/>
<dbReference type="InParanoid" id="W0RJC6"/>
<keyword evidence="7" id="KW-1185">Reference proteome</keyword>
<dbReference type="eggNOG" id="COG2020">
    <property type="taxonomic scope" value="Bacteria"/>
</dbReference>
<keyword evidence="4 5" id="KW-0472">Membrane</keyword>
<gene>
    <name evidence="6" type="ORF">J421_3339</name>
</gene>
<dbReference type="Proteomes" id="UP000019151">
    <property type="component" value="Chromosome"/>
</dbReference>
<reference evidence="6 7" key="1">
    <citation type="journal article" date="2014" name="Genome Announc.">
        <title>Genome Sequence and Methylome of Soil Bacterium Gemmatirosa kalamazoonensis KBS708T, a Member of the Rarely Cultivated Gemmatimonadetes Phylum.</title>
        <authorList>
            <person name="Debruyn J.M."/>
            <person name="Radosevich M."/>
            <person name="Wommack K.E."/>
            <person name="Polson S.W."/>
            <person name="Hauser L.J."/>
            <person name="Fawaz M.N."/>
            <person name="Korlach J."/>
            <person name="Tsai Y.C."/>
        </authorList>
    </citation>
    <scope>NUCLEOTIDE SEQUENCE [LARGE SCALE GENOMIC DNA]</scope>
    <source>
        <strain evidence="6 7">KBS708</strain>
    </source>
</reference>
<feature type="transmembrane region" description="Helical" evidence="5">
    <location>
        <begin position="74"/>
        <end position="104"/>
    </location>
</feature>
<keyword evidence="3 5" id="KW-1133">Transmembrane helix</keyword>
<keyword evidence="6" id="KW-0489">Methyltransferase</keyword>
<dbReference type="RefSeq" id="WP_025412342.1">
    <property type="nucleotide sequence ID" value="NZ_CP007128.1"/>
</dbReference>
<organism evidence="6 7">
    <name type="scientific">Gemmatirosa kalamazoonensis</name>
    <dbReference type="NCBI Taxonomy" id="861299"/>
    <lineage>
        <taxon>Bacteria</taxon>
        <taxon>Pseudomonadati</taxon>
        <taxon>Gemmatimonadota</taxon>
        <taxon>Gemmatimonadia</taxon>
        <taxon>Gemmatimonadales</taxon>
        <taxon>Gemmatimonadaceae</taxon>
        <taxon>Gemmatirosa</taxon>
    </lineage>
</organism>
<evidence type="ECO:0000256" key="1">
    <source>
        <dbReference type="ARBA" id="ARBA00004127"/>
    </source>
</evidence>
<dbReference type="Pfam" id="PF04191">
    <property type="entry name" value="PEMT"/>
    <property type="match status" value="1"/>
</dbReference>
<dbReference type="InterPro" id="IPR007318">
    <property type="entry name" value="Phopholipid_MeTrfase"/>
</dbReference>
<keyword evidence="2 5" id="KW-0812">Transmembrane</keyword>
<evidence type="ECO:0000256" key="2">
    <source>
        <dbReference type="ARBA" id="ARBA00022692"/>
    </source>
</evidence>
<dbReference type="AlphaFoldDB" id="W0RJC6"/>
<dbReference type="GO" id="GO:0012505">
    <property type="term" value="C:endomembrane system"/>
    <property type="evidence" value="ECO:0007669"/>
    <property type="project" value="UniProtKB-SubCell"/>
</dbReference>
<dbReference type="KEGG" id="gba:J421_3339"/>
<accession>W0RJC6</accession>
<keyword evidence="6" id="KW-0808">Transferase</keyword>
<protein>
    <submittedName>
        <fullName evidence="6">Phospholipid methyltransferase</fullName>
    </submittedName>
</protein>
<dbReference type="Gene3D" id="1.20.120.1630">
    <property type="match status" value="1"/>
</dbReference>
<evidence type="ECO:0000313" key="6">
    <source>
        <dbReference type="EMBL" id="AHG90876.1"/>
    </source>
</evidence>
<comment type="subcellular location">
    <subcellularLocation>
        <location evidence="1">Endomembrane system</location>
        <topology evidence="1">Multi-pass membrane protein</topology>
    </subcellularLocation>
</comment>
<dbReference type="GO" id="GO:0008168">
    <property type="term" value="F:methyltransferase activity"/>
    <property type="evidence" value="ECO:0007669"/>
    <property type="project" value="UniProtKB-KW"/>
</dbReference>
<dbReference type="EMBL" id="CP007128">
    <property type="protein sequence ID" value="AHG90876.1"/>
    <property type="molecule type" value="Genomic_DNA"/>
</dbReference>
<dbReference type="HOGENOM" id="CLU_097928_1_0_0"/>
<evidence type="ECO:0000256" key="4">
    <source>
        <dbReference type="ARBA" id="ARBA00023136"/>
    </source>
</evidence>
<feature type="transmembrane region" description="Helical" evidence="5">
    <location>
        <begin position="34"/>
        <end position="53"/>
    </location>
</feature>
<evidence type="ECO:0000313" key="7">
    <source>
        <dbReference type="Proteomes" id="UP000019151"/>
    </source>
</evidence>
<dbReference type="GO" id="GO:0032259">
    <property type="term" value="P:methylation"/>
    <property type="evidence" value="ECO:0007669"/>
    <property type="project" value="UniProtKB-KW"/>
</dbReference>
<dbReference type="OrthoDB" id="5471300at2"/>
<sequence>MSERGVWVQKWRVPIGFVVAGLYLFFARPRPTTLVLGGAIALVGVLIRAWAAGHIVKNDRLATTGPYAHTRNPLYFGSFLIACGFALIASPWFLIAVAVFWAMVYGPTIRREREHVSALYPDAYAEWARHVPSFVPRPLPWRDGNEGEASPFDLGLYLRHREWQAGLVYVVAMAWLYFRMVRGF</sequence>